<reference evidence="1" key="2">
    <citation type="submission" date="2022-06" db="UniProtKB">
        <authorList>
            <consortium name="EnsemblMetazoa"/>
        </authorList>
    </citation>
    <scope>IDENTIFICATION</scope>
    <source>
        <strain evidence="1">p50T (Dazao)</strain>
    </source>
</reference>
<organism evidence="1 2">
    <name type="scientific">Bombyx mori</name>
    <name type="common">Silk moth</name>
    <dbReference type="NCBI Taxonomy" id="7091"/>
    <lineage>
        <taxon>Eukaryota</taxon>
        <taxon>Metazoa</taxon>
        <taxon>Ecdysozoa</taxon>
        <taxon>Arthropoda</taxon>
        <taxon>Hexapoda</taxon>
        <taxon>Insecta</taxon>
        <taxon>Pterygota</taxon>
        <taxon>Neoptera</taxon>
        <taxon>Endopterygota</taxon>
        <taxon>Lepidoptera</taxon>
        <taxon>Glossata</taxon>
        <taxon>Ditrysia</taxon>
        <taxon>Bombycoidea</taxon>
        <taxon>Bombycidae</taxon>
        <taxon>Bombycinae</taxon>
        <taxon>Bombyx</taxon>
    </lineage>
</organism>
<accession>A0A8R2R3D1</accession>
<evidence type="ECO:0000313" key="2">
    <source>
        <dbReference type="Proteomes" id="UP000005204"/>
    </source>
</evidence>
<protein>
    <submittedName>
        <fullName evidence="1">Uncharacterized protein</fullName>
    </submittedName>
</protein>
<sequence length="149" mass="16317">MESKHITLTALISIQALEMIRATNNPTLNLTNALKIRSDLVEETFLEQKDVLLDMLEAKLKEVRDKKKSHKSPNKADIKLSANGIVALGESDINLKYGNNGNANLNLNATGISNVGKIRLDMASGDRAVNLPGLDTLFNGIFLLRVFVC</sequence>
<name>A0A8R2R3D1_BOMMO</name>
<keyword evidence="2" id="KW-1185">Reference proteome</keyword>
<dbReference type="AlphaFoldDB" id="A0A8R2R3D1"/>
<evidence type="ECO:0000313" key="1">
    <source>
        <dbReference type="EnsemblMetazoa" id="XP_037872643.1"/>
    </source>
</evidence>
<reference evidence="2" key="1">
    <citation type="journal article" date="2008" name="Insect Biochem. Mol. Biol.">
        <title>The genome of a lepidopteran model insect, the silkworm Bombyx mori.</title>
        <authorList>
            <consortium name="International Silkworm Genome Consortium"/>
        </authorList>
    </citation>
    <scope>NUCLEOTIDE SEQUENCE [LARGE SCALE GENOMIC DNA]</scope>
    <source>
        <strain evidence="2">p50T</strain>
    </source>
</reference>
<dbReference type="EnsemblMetazoa" id="XM_038016715.1">
    <property type="protein sequence ID" value="XP_037872643.1"/>
    <property type="gene ID" value="LOC119629752"/>
</dbReference>
<dbReference type="Proteomes" id="UP000005204">
    <property type="component" value="Unassembled WGS sequence"/>
</dbReference>
<proteinExistence type="predicted"/>